<feature type="region of interest" description="Disordered" evidence="10">
    <location>
        <begin position="570"/>
        <end position="627"/>
    </location>
</feature>
<dbReference type="InterPro" id="IPR051139">
    <property type="entry name" value="Mediator_complx_sub13"/>
</dbReference>
<dbReference type="GO" id="GO:0045944">
    <property type="term" value="P:positive regulation of transcription by RNA polymerase II"/>
    <property type="evidence" value="ECO:0007669"/>
    <property type="project" value="TreeGrafter"/>
</dbReference>
<feature type="compositionally biased region" description="Polar residues" evidence="10">
    <location>
        <begin position="326"/>
        <end position="346"/>
    </location>
</feature>
<reference evidence="13 14" key="1">
    <citation type="submission" date="2017-12" db="EMBL/GenBank/DDBJ databases">
        <title>Hemimetabolous genomes reveal molecular basis of termite eusociality.</title>
        <authorList>
            <person name="Harrison M.C."/>
            <person name="Jongepier E."/>
            <person name="Robertson H.M."/>
            <person name="Arning N."/>
            <person name="Bitard-Feildel T."/>
            <person name="Chao H."/>
            <person name="Childers C.P."/>
            <person name="Dinh H."/>
            <person name="Doddapaneni H."/>
            <person name="Dugan S."/>
            <person name="Gowin J."/>
            <person name="Greiner C."/>
            <person name="Han Y."/>
            <person name="Hu H."/>
            <person name="Hughes D.S.T."/>
            <person name="Huylmans A.-K."/>
            <person name="Kemena C."/>
            <person name="Kremer L.P.M."/>
            <person name="Lee S.L."/>
            <person name="Lopez-Ezquerra A."/>
            <person name="Mallet L."/>
            <person name="Monroy-Kuhn J.M."/>
            <person name="Moser A."/>
            <person name="Murali S.C."/>
            <person name="Muzny D.M."/>
            <person name="Otani S."/>
            <person name="Piulachs M.-D."/>
            <person name="Poelchau M."/>
            <person name="Qu J."/>
            <person name="Schaub F."/>
            <person name="Wada-Katsumata A."/>
            <person name="Worley K.C."/>
            <person name="Xie Q."/>
            <person name="Ylla G."/>
            <person name="Poulsen M."/>
            <person name="Gibbs R.A."/>
            <person name="Schal C."/>
            <person name="Richards S."/>
            <person name="Belles X."/>
            <person name="Korb J."/>
            <person name="Bornberg-Bauer E."/>
        </authorList>
    </citation>
    <scope>NUCLEOTIDE SEQUENCE [LARGE SCALE GENOMIC DNA]</scope>
    <source>
        <tissue evidence="13">Whole body</tissue>
    </source>
</reference>
<dbReference type="EMBL" id="NEVH01003007">
    <property type="protein sequence ID" value="PNF40851.1"/>
    <property type="molecule type" value="Genomic_DNA"/>
</dbReference>
<accession>A0A2J7RJ37</accession>
<feature type="compositionally biased region" description="Polar residues" evidence="10">
    <location>
        <begin position="770"/>
        <end position="788"/>
    </location>
</feature>
<feature type="region of interest" description="Disordered" evidence="10">
    <location>
        <begin position="213"/>
        <end position="381"/>
    </location>
</feature>
<evidence type="ECO:0000256" key="3">
    <source>
        <dbReference type="ARBA" id="ARBA00019618"/>
    </source>
</evidence>
<feature type="region of interest" description="Disordered" evidence="10">
    <location>
        <begin position="1820"/>
        <end position="1893"/>
    </location>
</feature>
<feature type="compositionally biased region" description="Low complexity" evidence="10">
    <location>
        <begin position="363"/>
        <end position="372"/>
    </location>
</feature>
<feature type="region of interest" description="Disordered" evidence="10">
    <location>
        <begin position="64"/>
        <end position="128"/>
    </location>
</feature>
<feature type="compositionally biased region" description="Polar residues" evidence="10">
    <location>
        <begin position="546"/>
        <end position="555"/>
    </location>
</feature>
<comment type="function">
    <text evidence="9">Component of the Mediator complex, a coactivator involved in regulated transcription of nearly all RNA polymerase II-dependent genes. Mediator functions as a bridge to convey information from gene-specific regulatory proteins to the basal RNA polymerase II transcription machinery. Mediator is recruited to promoters by direct interactions with regulatory proteins and serves as a scaffold for the assembly of a functional preinitiation complex with RNA polymerase II and the general transcription factors.</text>
</comment>
<organism evidence="13 14">
    <name type="scientific">Cryptotermes secundus</name>
    <dbReference type="NCBI Taxonomy" id="105785"/>
    <lineage>
        <taxon>Eukaryota</taxon>
        <taxon>Metazoa</taxon>
        <taxon>Ecdysozoa</taxon>
        <taxon>Arthropoda</taxon>
        <taxon>Hexapoda</taxon>
        <taxon>Insecta</taxon>
        <taxon>Pterygota</taxon>
        <taxon>Neoptera</taxon>
        <taxon>Polyneoptera</taxon>
        <taxon>Dictyoptera</taxon>
        <taxon>Blattodea</taxon>
        <taxon>Blattoidea</taxon>
        <taxon>Termitoidae</taxon>
        <taxon>Kalotermitidae</taxon>
        <taxon>Cryptotermitinae</taxon>
        <taxon>Cryptotermes</taxon>
    </lineage>
</organism>
<name>A0A2J7RJ37_9NEOP</name>
<protein>
    <recommendedName>
        <fullName evidence="3 9">Mediator of RNA polymerase II transcription subunit 13</fullName>
    </recommendedName>
</protein>
<evidence type="ECO:0000256" key="10">
    <source>
        <dbReference type="SAM" id="MobiDB-lite"/>
    </source>
</evidence>
<gene>
    <name evidence="13" type="ORF">B7P43_G15932</name>
</gene>
<evidence type="ECO:0000256" key="8">
    <source>
        <dbReference type="ARBA" id="ARBA00023242"/>
    </source>
</evidence>
<dbReference type="InterPro" id="IPR041285">
    <property type="entry name" value="MID_MedPIWI"/>
</dbReference>
<dbReference type="PANTHER" id="PTHR48249">
    <property type="entry name" value="MEDIATOR OF RNA POLYMERASE II TRANSCRIPTION SUBUNIT 13"/>
    <property type="match status" value="1"/>
</dbReference>
<dbReference type="Proteomes" id="UP000235965">
    <property type="component" value="Unassembled WGS sequence"/>
</dbReference>
<comment type="similarity">
    <text evidence="2 9">Belongs to the Mediator complex subunit 13 family.</text>
</comment>
<feature type="compositionally biased region" description="Polar residues" evidence="10">
    <location>
        <begin position="102"/>
        <end position="126"/>
    </location>
</feature>
<dbReference type="STRING" id="105785.A0A2J7RJ37"/>
<sequence length="2022" mass="218313">MRYPTCYVLVTDMDDPASSPSSAVHQGAASPAGTAMAMKSVGLPSSAAVASPPCSPCPQPITMRSRPPCPSSPFPVPASGHHPASMQHSPSPATRLPEHVWQDSTLNPTEQNSVGSDAIPSQQPQAGQWDFADPTRKAMCSCSKCKKSPGAKHMAQNKGGVNNIGGVKALKVEKSEKGSRGSGRGGMMPFHRRSPLAEEGAWAVEVAGPLSRLMGGSGTPSGGPPSYPCGQAMTPNPLPNLHGGGSLGESVPVPSVGSPASAAPSPLPNPHSQPASVPPADQTMPTLSPHPPTSNSGAGQPQPATPLESQDKVTPAATPSDLNGPKSVSSVSNQVFSPYPATSSVEPVTKPVDSVGGGSQGPASAHSVVASAPLPTATPLDSLTLKRPVLSSKEYESILMEEDQPSELLYDYSTLDAWLNHPVKKFKPAEARPPDPMRPSPYNRRSSTNDLYSYHLQQQNVASSPNNLSQPFIKQEVKQEAGCNMSMEVDNIHLNKRSDPYEFEDDMTAPAVSMEGFKRTNSVKEEDRKGGPGNAIGPFDPVAPNGPTNKPTSLFTNEGLQASYKDLDQIFDNSDDTSSDETLQVPTPPGSNKPAGLPEDSASNNSAVVKPPRGSGGNTSLNSCGGAGILRPEELSKMFPTPPSLEHNPIASPCGHLSDGPLGELSDGPVGFCMGRYKQEIYPNMGSPQEENIEDWSYVFRLPAVCKFVGSSKYAPLTNLPSQSLPPVTLPSHCVYKPSWQTQYQQQQQFVEKSAPQQSIPNGSLVPSGPGTNSRPNSVASNHHSSTVMPPHTHLPHHAIHHTPVPPHSHSRAGLSPISPAGHFPPSPMTMAAMGGGGLPIHLQQQFRSGGPGSVGGVRTPCPAPPPYELPSPETSTASSYLNKNLNSVEPVPTPIMARAPEANSLVVNILLGDTALNIFRDHNFDSCTLCVCNAGPKVVGNIRGADAGIYLQTPPPQPQPILPFPPTSPFPGMGMNGPPQYMVPSPGHHGIAPSVTEEDPIRCSCGFSAVVNRRLSHRSGLFYEDELEITGIAEDPGDRRKGSLLAYLLPNTGKSGQENINTGDVVDLVPQNVMELLKEQCVIIQSSSNSLYRASRQFRGSLGPDVPYGTTVNVLEFMDGNDVTCIALEQGRQALLESTTVAMCKVEEMQHRQQQIMQHGSRSSNTPCVHRWPYLRAMGPQCSQDIVWVMKSLRPLLQEVIHKKCTTRLWDAPYTVKGPLTWRQFHRLAGRGTEDRCEPQPIPSLMVGCEKDWLSLSPYAIQYWEKLLLEPYSYARDVAYIVVAPDNDYILQRVRTFFRELSATYEVCRLGRHCPITKVLRDGILRVGKTAALKLAKEPVDEWFTMLGDNPATNMLKLYAQVCRHHLAPLLSQVPLDRTLLDPPEGSQPPRMIVDRPLPSPMPPPSTPESNQGQIPDKAPSTPKSDHDGDSNSNSRDPLMSGGQLSSAGDSNHDDDDVEPPALVVYLVDPFTIGSDSTDLQRLSCLSLLRCFTTVLSAIPESIRNNISVQLISLESIVELGKSRNRIRQNDHMRAQAFSVFSQCRRMLTHTSNIKALTGFGTAAMADLFLKNKDEKNRAPYRVYTPPYVLAPVKEKAESGESFGQCSGEQCSVLYVSYCLSEDQRWLLAVATDERGEIFETATINIDIPNRIRRKKASARRIGLQKLMDFILGVMSQSVRPWRLVVGRIGRIGHGELKGWSWLLSRKSLLKASKHLKEICEQCSLMYPSDVPCVLSACLVSLEPDSALRLMPDQFTPDERFSQTSVNCQLSTPHDVSCTHILVFPTSATSQSSQTAFQEQHINGPDLGDDELFSALNDDMPEGIEGMQDFNDIFSWPETGPGGAQSPTGSPRRGDSPSQPGSPSCGVGGTSDQHSPFPCNGSSRGGGSVGVDTQEEVGTLHQQPLALGFFVSTAPTGRMPKWFWASCPHLENVCPAFLKNALHLHSPAIQQNSDDLLQQQSAVTVHALDSQYTTDVLRYVLEGYNALSWLALDSNTRDRLSCLPVHVQALMQLYHVTSALV</sequence>
<feature type="compositionally biased region" description="Pro residues" evidence="10">
    <location>
        <begin position="67"/>
        <end position="76"/>
    </location>
</feature>
<keyword evidence="14" id="KW-1185">Reference proteome</keyword>
<evidence type="ECO:0000256" key="5">
    <source>
        <dbReference type="ARBA" id="ARBA00023015"/>
    </source>
</evidence>
<keyword evidence="6 9" id="KW-0010">Activator</keyword>
<evidence type="ECO:0000313" key="13">
    <source>
        <dbReference type="EMBL" id="PNF40851.1"/>
    </source>
</evidence>
<feature type="compositionally biased region" description="Low complexity" evidence="10">
    <location>
        <begin position="248"/>
        <end position="264"/>
    </location>
</feature>
<evidence type="ECO:0000256" key="9">
    <source>
        <dbReference type="RuleBase" id="RU364134"/>
    </source>
</evidence>
<feature type="domain" description="MID" evidence="12">
    <location>
        <begin position="1277"/>
        <end position="1547"/>
    </location>
</feature>
<feature type="region of interest" description="Disordered" evidence="10">
    <location>
        <begin position="1380"/>
        <end position="1459"/>
    </location>
</feature>
<evidence type="ECO:0000256" key="4">
    <source>
        <dbReference type="ARBA" id="ARBA00022491"/>
    </source>
</evidence>
<feature type="compositionally biased region" description="Pro residues" evidence="10">
    <location>
        <begin position="1399"/>
        <end position="1408"/>
    </location>
</feature>
<keyword evidence="7 9" id="KW-0804">Transcription</keyword>
<dbReference type="FunCoup" id="A0A2J7RJ37">
    <property type="interactions" value="1578"/>
</dbReference>
<comment type="caution">
    <text evidence="13">The sequence shown here is derived from an EMBL/GenBank/DDBJ whole genome shotgun (WGS) entry which is preliminary data.</text>
</comment>
<dbReference type="Pfam" id="PF06333">
    <property type="entry name" value="Med13_C"/>
    <property type="match status" value="1"/>
</dbReference>
<comment type="subcellular location">
    <subcellularLocation>
        <location evidence="1 9">Nucleus</location>
    </subcellularLocation>
</comment>
<evidence type="ECO:0000259" key="12">
    <source>
        <dbReference type="Pfam" id="PF18296"/>
    </source>
</evidence>
<dbReference type="InterPro" id="IPR009401">
    <property type="entry name" value="Med13_C"/>
</dbReference>
<feature type="region of interest" description="Disordered" evidence="10">
    <location>
        <begin position="747"/>
        <end position="790"/>
    </location>
</feature>
<evidence type="ECO:0000256" key="2">
    <source>
        <dbReference type="ARBA" id="ARBA00009354"/>
    </source>
</evidence>
<feature type="compositionally biased region" description="Basic and acidic residues" evidence="10">
    <location>
        <begin position="516"/>
        <end position="530"/>
    </location>
</feature>
<feature type="region of interest" description="Disordered" evidence="10">
    <location>
        <begin position="427"/>
        <end position="447"/>
    </location>
</feature>
<feature type="domain" description="Mediator complex subunit Med13 C-terminal" evidence="11">
    <location>
        <begin position="1585"/>
        <end position="2011"/>
    </location>
</feature>
<evidence type="ECO:0000256" key="7">
    <source>
        <dbReference type="ARBA" id="ARBA00023163"/>
    </source>
</evidence>
<dbReference type="InParanoid" id="A0A2J7RJ37"/>
<keyword evidence="5 9" id="KW-0805">Transcription regulation</keyword>
<evidence type="ECO:0000313" key="14">
    <source>
        <dbReference type="Proteomes" id="UP000235965"/>
    </source>
</evidence>
<dbReference type="PANTHER" id="PTHR48249:SF3">
    <property type="entry name" value="MEDIATOR OF RNA POLYMERASE II TRANSCRIPTION SUBUNIT 13"/>
    <property type="match status" value="1"/>
</dbReference>
<evidence type="ECO:0000256" key="1">
    <source>
        <dbReference type="ARBA" id="ARBA00004123"/>
    </source>
</evidence>
<dbReference type="OrthoDB" id="103819at2759"/>
<comment type="subunit">
    <text evidence="9">Component of the Mediator complex.</text>
</comment>
<keyword evidence="4 9" id="KW-0678">Repressor</keyword>
<feature type="region of interest" description="Disordered" evidence="10">
    <location>
        <begin position="514"/>
        <end position="555"/>
    </location>
</feature>
<keyword evidence="8 9" id="KW-0539">Nucleus</keyword>
<dbReference type="GO" id="GO:0003713">
    <property type="term" value="F:transcription coactivator activity"/>
    <property type="evidence" value="ECO:0007669"/>
    <property type="project" value="TreeGrafter"/>
</dbReference>
<dbReference type="Pfam" id="PF18296">
    <property type="entry name" value="MID_MedPIWI"/>
    <property type="match status" value="1"/>
</dbReference>
<evidence type="ECO:0000256" key="6">
    <source>
        <dbReference type="ARBA" id="ARBA00023159"/>
    </source>
</evidence>
<proteinExistence type="inferred from homology"/>
<dbReference type="GO" id="GO:0016592">
    <property type="term" value="C:mediator complex"/>
    <property type="evidence" value="ECO:0007669"/>
    <property type="project" value="InterPro"/>
</dbReference>
<evidence type="ECO:0000259" key="11">
    <source>
        <dbReference type="Pfam" id="PF06333"/>
    </source>
</evidence>